<organism evidence="1">
    <name type="scientific">gut metagenome</name>
    <dbReference type="NCBI Taxonomy" id="749906"/>
    <lineage>
        <taxon>unclassified sequences</taxon>
        <taxon>metagenomes</taxon>
        <taxon>organismal metagenomes</taxon>
    </lineage>
</organism>
<comment type="caution">
    <text evidence="1">The sequence shown here is derived from an EMBL/GenBank/DDBJ whole genome shotgun (WGS) entry which is preliminary data.</text>
</comment>
<evidence type="ECO:0000313" key="1">
    <source>
        <dbReference type="EMBL" id="EJX02942.1"/>
    </source>
</evidence>
<dbReference type="AlphaFoldDB" id="J9G6Q9"/>
<dbReference type="EMBL" id="AMCI01002353">
    <property type="protein sequence ID" value="EJX02942.1"/>
    <property type="molecule type" value="Genomic_DNA"/>
</dbReference>
<sequence length="38" mass="4476">MNSNQIDTIKKVFPKSMFFNHLKQISIGSRNHSYIHLT</sequence>
<protein>
    <submittedName>
        <fullName evidence="1">Uncharacterized protein</fullName>
    </submittedName>
</protein>
<gene>
    <name evidence="1" type="ORF">EVA_08951</name>
</gene>
<accession>J9G6Q9</accession>
<name>J9G6Q9_9ZZZZ</name>
<proteinExistence type="predicted"/>
<reference evidence="1" key="1">
    <citation type="journal article" date="2012" name="PLoS ONE">
        <title>Gene sets for utilization of primary and secondary nutrition supplies in the distal gut of endangered iberian lynx.</title>
        <authorList>
            <person name="Alcaide M."/>
            <person name="Messina E."/>
            <person name="Richter M."/>
            <person name="Bargiela R."/>
            <person name="Peplies J."/>
            <person name="Huws S.A."/>
            <person name="Newbold C.J."/>
            <person name="Golyshin P.N."/>
            <person name="Simon M.A."/>
            <person name="Lopez G."/>
            <person name="Yakimov M.M."/>
            <person name="Ferrer M."/>
        </authorList>
    </citation>
    <scope>NUCLEOTIDE SEQUENCE</scope>
</reference>